<evidence type="ECO:0000313" key="2">
    <source>
        <dbReference type="EMBL" id="KAF2734347.1"/>
    </source>
</evidence>
<protein>
    <submittedName>
        <fullName evidence="2">Uncharacterized protein</fullName>
    </submittedName>
</protein>
<dbReference type="OrthoDB" id="3684248at2759"/>
<organism evidence="2 3">
    <name type="scientific">Polyplosphaeria fusca</name>
    <dbReference type="NCBI Taxonomy" id="682080"/>
    <lineage>
        <taxon>Eukaryota</taxon>
        <taxon>Fungi</taxon>
        <taxon>Dikarya</taxon>
        <taxon>Ascomycota</taxon>
        <taxon>Pezizomycotina</taxon>
        <taxon>Dothideomycetes</taxon>
        <taxon>Pleosporomycetidae</taxon>
        <taxon>Pleosporales</taxon>
        <taxon>Tetraplosphaeriaceae</taxon>
        <taxon>Polyplosphaeria</taxon>
    </lineage>
</organism>
<dbReference type="EMBL" id="ML996149">
    <property type="protein sequence ID" value="KAF2734347.1"/>
    <property type="molecule type" value="Genomic_DNA"/>
</dbReference>
<dbReference type="AlphaFoldDB" id="A0A9P4R039"/>
<feature type="compositionally biased region" description="Basic and acidic residues" evidence="1">
    <location>
        <begin position="239"/>
        <end position="265"/>
    </location>
</feature>
<evidence type="ECO:0000256" key="1">
    <source>
        <dbReference type="SAM" id="MobiDB-lite"/>
    </source>
</evidence>
<evidence type="ECO:0000313" key="3">
    <source>
        <dbReference type="Proteomes" id="UP000799444"/>
    </source>
</evidence>
<dbReference type="Proteomes" id="UP000799444">
    <property type="component" value="Unassembled WGS sequence"/>
</dbReference>
<gene>
    <name evidence="2" type="ORF">EJ04DRAFT_564349</name>
</gene>
<feature type="region of interest" description="Disordered" evidence="1">
    <location>
        <begin position="215"/>
        <end position="271"/>
    </location>
</feature>
<keyword evidence="3" id="KW-1185">Reference proteome</keyword>
<sequence length="271" mass="30826">MPIISDVLQYFFGDFLQRPRIKPDTFKLNRIDAHPQLVQYHEKYGTIKPRLTKTKKLPVRTRIPKDILIARGQLYDVMMDQSHAYYEEIDTVPAAGLGLESPFDRMKHSYIVHPMSIYEVPKLSTRVLYDLRTWIEGSAHVYIGTHKQVLGFVAARSETLNLVKKELAKRDVDVPSDNEGYCGSWILDGSSAGDDEVENGLSSRTTGRIFELPYKQKEEKKTGSNVGMASSMVEVDLNDEPKDHDVMPSNDQEKGEKEAKKETSKSTEMVE</sequence>
<accession>A0A9P4R039</accession>
<name>A0A9P4R039_9PLEO</name>
<reference evidence="2" key="1">
    <citation type="journal article" date="2020" name="Stud. Mycol.">
        <title>101 Dothideomycetes genomes: a test case for predicting lifestyles and emergence of pathogens.</title>
        <authorList>
            <person name="Haridas S."/>
            <person name="Albert R."/>
            <person name="Binder M."/>
            <person name="Bloem J."/>
            <person name="Labutti K."/>
            <person name="Salamov A."/>
            <person name="Andreopoulos B."/>
            <person name="Baker S."/>
            <person name="Barry K."/>
            <person name="Bills G."/>
            <person name="Bluhm B."/>
            <person name="Cannon C."/>
            <person name="Castanera R."/>
            <person name="Culley D."/>
            <person name="Daum C."/>
            <person name="Ezra D."/>
            <person name="Gonzalez J."/>
            <person name="Henrissat B."/>
            <person name="Kuo A."/>
            <person name="Liang C."/>
            <person name="Lipzen A."/>
            <person name="Lutzoni F."/>
            <person name="Magnuson J."/>
            <person name="Mondo S."/>
            <person name="Nolan M."/>
            <person name="Ohm R."/>
            <person name="Pangilinan J."/>
            <person name="Park H.-J."/>
            <person name="Ramirez L."/>
            <person name="Alfaro M."/>
            <person name="Sun H."/>
            <person name="Tritt A."/>
            <person name="Yoshinaga Y."/>
            <person name="Zwiers L.-H."/>
            <person name="Turgeon B."/>
            <person name="Goodwin S."/>
            <person name="Spatafora J."/>
            <person name="Crous P."/>
            <person name="Grigoriev I."/>
        </authorList>
    </citation>
    <scope>NUCLEOTIDE SEQUENCE</scope>
    <source>
        <strain evidence="2">CBS 125425</strain>
    </source>
</reference>
<comment type="caution">
    <text evidence="2">The sequence shown here is derived from an EMBL/GenBank/DDBJ whole genome shotgun (WGS) entry which is preliminary data.</text>
</comment>
<proteinExistence type="predicted"/>